<accession>A0A3M7SGW2</accession>
<dbReference type="Gene3D" id="1.10.238.10">
    <property type="entry name" value="EF-hand"/>
    <property type="match status" value="1"/>
</dbReference>
<keyword evidence="2" id="KW-0514">Muscle protein</keyword>
<dbReference type="InterPro" id="IPR011992">
    <property type="entry name" value="EF-hand-dom_pair"/>
</dbReference>
<evidence type="ECO:0000256" key="2">
    <source>
        <dbReference type="ARBA" id="ARBA00023179"/>
    </source>
</evidence>
<organism evidence="3 4">
    <name type="scientific">Brachionus plicatilis</name>
    <name type="common">Marine rotifer</name>
    <name type="synonym">Brachionus muelleri</name>
    <dbReference type="NCBI Taxonomy" id="10195"/>
    <lineage>
        <taxon>Eukaryota</taxon>
        <taxon>Metazoa</taxon>
        <taxon>Spiralia</taxon>
        <taxon>Gnathifera</taxon>
        <taxon>Rotifera</taxon>
        <taxon>Eurotatoria</taxon>
        <taxon>Monogononta</taxon>
        <taxon>Pseudotrocha</taxon>
        <taxon>Ploima</taxon>
        <taxon>Brachionidae</taxon>
        <taxon>Brachionus</taxon>
    </lineage>
</organism>
<dbReference type="SUPFAM" id="SSF47473">
    <property type="entry name" value="EF-hand"/>
    <property type="match status" value="1"/>
</dbReference>
<keyword evidence="1" id="KW-0677">Repeat</keyword>
<evidence type="ECO:0000313" key="3">
    <source>
        <dbReference type="EMBL" id="RNA35011.1"/>
    </source>
</evidence>
<dbReference type="STRING" id="10195.A0A3M7SGW2"/>
<comment type="caution">
    <text evidence="3">The sequence shown here is derived from an EMBL/GenBank/DDBJ whole genome shotgun (WGS) entry which is preliminary data.</text>
</comment>
<protein>
    <submittedName>
        <fullName evidence="3">Myosin regulatory light polypeptide 9</fullName>
    </submittedName>
</protein>
<keyword evidence="4" id="KW-1185">Reference proteome</keyword>
<proteinExistence type="predicted"/>
<dbReference type="OrthoDB" id="26525at2759"/>
<dbReference type="EMBL" id="REGN01001384">
    <property type="protein sequence ID" value="RNA35011.1"/>
    <property type="molecule type" value="Genomic_DNA"/>
</dbReference>
<dbReference type="Proteomes" id="UP000276133">
    <property type="component" value="Unassembled WGS sequence"/>
</dbReference>
<dbReference type="PANTHER" id="PTHR23049">
    <property type="entry name" value="MYOSIN REGULATORY LIGHT CHAIN 2"/>
    <property type="match status" value="1"/>
</dbReference>
<reference evidence="3 4" key="1">
    <citation type="journal article" date="2018" name="Sci. Rep.">
        <title>Genomic signatures of local adaptation to the degree of environmental predictability in rotifers.</title>
        <authorList>
            <person name="Franch-Gras L."/>
            <person name="Hahn C."/>
            <person name="Garcia-Roger E.M."/>
            <person name="Carmona M.J."/>
            <person name="Serra M."/>
            <person name="Gomez A."/>
        </authorList>
    </citation>
    <scope>NUCLEOTIDE SEQUENCE [LARGE SCALE GENOMIC DNA]</scope>
    <source>
        <strain evidence="3">HYR1</strain>
    </source>
</reference>
<evidence type="ECO:0000313" key="4">
    <source>
        <dbReference type="Proteomes" id="UP000276133"/>
    </source>
</evidence>
<sequence length="69" mass="7781">MNAFKLFDADAKGTLHRDVEILTAQGNPAERLTDQQFNQVLEGAPIDNKGNMDYATFVRIIKRGKQDDE</sequence>
<name>A0A3M7SGW2_BRAPC</name>
<dbReference type="InterPro" id="IPR050403">
    <property type="entry name" value="Myosin_RLC"/>
</dbReference>
<gene>
    <name evidence="3" type="ORF">BpHYR1_000644</name>
</gene>
<dbReference type="AlphaFoldDB" id="A0A3M7SGW2"/>
<evidence type="ECO:0000256" key="1">
    <source>
        <dbReference type="ARBA" id="ARBA00022737"/>
    </source>
</evidence>